<proteinExistence type="predicted"/>
<evidence type="ECO:0000313" key="1">
    <source>
        <dbReference type="EMBL" id="KAF9493178.1"/>
    </source>
</evidence>
<keyword evidence="2" id="KW-1185">Reference proteome</keyword>
<dbReference type="EMBL" id="MU154589">
    <property type="protein sequence ID" value="KAF9493178.1"/>
    <property type="molecule type" value="Genomic_DNA"/>
</dbReference>
<dbReference type="OrthoDB" id="10610271at2759"/>
<dbReference type="AlphaFoldDB" id="A0A9P6DEF9"/>
<dbReference type="Proteomes" id="UP000807025">
    <property type="component" value="Unassembled WGS sequence"/>
</dbReference>
<protein>
    <submittedName>
        <fullName evidence="1">Uncharacterized protein</fullName>
    </submittedName>
</protein>
<reference evidence="1" key="1">
    <citation type="submission" date="2020-11" db="EMBL/GenBank/DDBJ databases">
        <authorList>
            <consortium name="DOE Joint Genome Institute"/>
            <person name="Ahrendt S."/>
            <person name="Riley R."/>
            <person name="Andreopoulos W."/>
            <person name="Labutti K."/>
            <person name="Pangilinan J."/>
            <person name="Ruiz-Duenas F.J."/>
            <person name="Barrasa J.M."/>
            <person name="Sanchez-Garcia M."/>
            <person name="Camarero S."/>
            <person name="Miyauchi S."/>
            <person name="Serrano A."/>
            <person name="Linde D."/>
            <person name="Babiker R."/>
            <person name="Drula E."/>
            <person name="Ayuso-Fernandez I."/>
            <person name="Pacheco R."/>
            <person name="Padilla G."/>
            <person name="Ferreira P."/>
            <person name="Barriuso J."/>
            <person name="Kellner H."/>
            <person name="Castanera R."/>
            <person name="Alfaro M."/>
            <person name="Ramirez L."/>
            <person name="Pisabarro A.G."/>
            <person name="Kuo A."/>
            <person name="Tritt A."/>
            <person name="Lipzen A."/>
            <person name="He G."/>
            <person name="Yan M."/>
            <person name="Ng V."/>
            <person name="Cullen D."/>
            <person name="Martin F."/>
            <person name="Rosso M.-N."/>
            <person name="Henrissat B."/>
            <person name="Hibbett D."/>
            <person name="Martinez A.T."/>
            <person name="Grigoriev I.V."/>
        </authorList>
    </citation>
    <scope>NUCLEOTIDE SEQUENCE</scope>
    <source>
        <strain evidence="1">ATCC 90797</strain>
    </source>
</reference>
<name>A0A9P6DEF9_PLEER</name>
<organism evidence="1 2">
    <name type="scientific">Pleurotus eryngii</name>
    <name type="common">Boletus of the steppes</name>
    <dbReference type="NCBI Taxonomy" id="5323"/>
    <lineage>
        <taxon>Eukaryota</taxon>
        <taxon>Fungi</taxon>
        <taxon>Dikarya</taxon>
        <taxon>Basidiomycota</taxon>
        <taxon>Agaricomycotina</taxon>
        <taxon>Agaricomycetes</taxon>
        <taxon>Agaricomycetidae</taxon>
        <taxon>Agaricales</taxon>
        <taxon>Pleurotineae</taxon>
        <taxon>Pleurotaceae</taxon>
        <taxon>Pleurotus</taxon>
    </lineage>
</organism>
<evidence type="ECO:0000313" key="2">
    <source>
        <dbReference type="Proteomes" id="UP000807025"/>
    </source>
</evidence>
<sequence length="142" mass="15922">MSLMSNIANPIVQKLVTFKQRMNRLATLYENLAWQDREACCYQRTSDLDIAQALEVYENTIELPVQQPTPTISGVFMAETIGSTSDINKAQFQQVPTLASCPCKAHRATVGKADNPKKHCKSVWIEQHLMATKSSSKFTGTW</sequence>
<gene>
    <name evidence="1" type="ORF">BDN71DRAFT_1432647</name>
</gene>
<accession>A0A9P6DEF9</accession>
<comment type="caution">
    <text evidence="1">The sequence shown here is derived from an EMBL/GenBank/DDBJ whole genome shotgun (WGS) entry which is preliminary data.</text>
</comment>